<dbReference type="InterPro" id="IPR029229">
    <property type="entry name" value="Alkyl_sulf_C"/>
</dbReference>
<dbReference type="eggNOG" id="ENOG502RJJX">
    <property type="taxonomic scope" value="Eukaryota"/>
</dbReference>
<dbReference type="InterPro" id="IPR036527">
    <property type="entry name" value="SCP2_sterol-bd_dom_sf"/>
</dbReference>
<protein>
    <submittedName>
        <fullName evidence="6">Putative alkyl aryl-sulfatase bds1 bacterially-derived sulfatase 1 protein</fullName>
    </submittedName>
</protein>
<dbReference type="Gene3D" id="3.30.1050.10">
    <property type="entry name" value="SCP2 sterol-binding domain"/>
    <property type="match status" value="1"/>
</dbReference>
<dbReference type="GO" id="GO:0046983">
    <property type="term" value="F:protein dimerization activity"/>
    <property type="evidence" value="ECO:0007669"/>
    <property type="project" value="InterPro"/>
</dbReference>
<dbReference type="InterPro" id="IPR044097">
    <property type="entry name" value="Bds1/SdsA1_MBL-fold"/>
</dbReference>
<dbReference type="PANTHER" id="PTHR43223">
    <property type="entry name" value="ALKYL/ARYL-SULFATASE"/>
    <property type="match status" value="1"/>
</dbReference>
<dbReference type="GO" id="GO:0018741">
    <property type="term" value="F:linear primary-alkylsulfatase activity"/>
    <property type="evidence" value="ECO:0007669"/>
    <property type="project" value="EnsemblFungi"/>
</dbReference>
<sequence>MAASLETLSPSFEDRTDFDLASRGFLGALKPGIIKNAKGEVVIDLDKYNCFEKDCPPTANPKLWRYGQLLYRQGLYEVAKDQIYQVRGFDVSNITFVEGREGVIVIDPLVSNETASAALHHYWQLRGHKKPVKAMILSHSHIDHFGGGQGIVDASDDKSFPIIAPAAFIREAISENTVTGPAMRARSAYMRGAYLPRGPEGQIGDGLGLGMSVGTHSCLPPTILIHETGDELAIDGVKMVFQSVDGTEAPAEVNIFFPELEAVFISECLTHTHHNILPLRGTVVRDAKLWSQKLDETMILYGTKSKVLFAGHHWPTWGCDEICKLMIEQRDFYAYLHDQTIRMANKGMTGAEIAEHITIPAQFQTAWHLQGYYGSVSHNVKAIHQKYLGWFDGRPHTLWQYPAAEEGARYVEAFGGIDKLVAAGVRFTEEKQDLRFACTLLAHANYADKSHEGAKKALARCYERLGYGAENATWRNFYLTGAHELLGKERYSRGAQPLSPFNPGVPTDKMLATLAVKIDGPRAAKQSFSALELLMEDGDDAWRLTVSNGAFIYRKELPEQNASQQVNSTLRVKKSELIELLQSKSGSLPDGLSDSERTTFHNFLDVFEV</sequence>
<dbReference type="GO" id="GO:0046872">
    <property type="term" value="F:metal ion binding"/>
    <property type="evidence" value="ECO:0007669"/>
    <property type="project" value="UniProtKB-KW"/>
</dbReference>
<dbReference type="Proteomes" id="UP000014074">
    <property type="component" value="Unassembled WGS sequence"/>
</dbReference>
<dbReference type="InterPro" id="IPR038536">
    <property type="entry name" value="Alkyl/aryl-sulf_dimr_sf"/>
</dbReference>
<organism evidence="6 7">
    <name type="scientific">Phaeoacremonium minimum (strain UCR-PA7)</name>
    <name type="common">Esca disease fungus</name>
    <name type="synonym">Togninia minima</name>
    <dbReference type="NCBI Taxonomy" id="1286976"/>
    <lineage>
        <taxon>Eukaryota</taxon>
        <taxon>Fungi</taxon>
        <taxon>Dikarya</taxon>
        <taxon>Ascomycota</taxon>
        <taxon>Pezizomycotina</taxon>
        <taxon>Sordariomycetes</taxon>
        <taxon>Sordariomycetidae</taxon>
        <taxon>Togniniales</taxon>
        <taxon>Togniniaceae</taxon>
        <taxon>Phaeoacremonium</taxon>
    </lineage>
</organism>
<keyword evidence="7" id="KW-1185">Reference proteome</keyword>
<dbReference type="Pfam" id="PF00753">
    <property type="entry name" value="Lactamase_B"/>
    <property type="match status" value="1"/>
</dbReference>
<dbReference type="SUPFAM" id="SSF55718">
    <property type="entry name" value="SCP-like"/>
    <property type="match status" value="1"/>
</dbReference>
<dbReference type="Gene3D" id="1.25.40.880">
    <property type="entry name" value="Alkyl sulfatase, dimerisation domain"/>
    <property type="match status" value="1"/>
</dbReference>
<evidence type="ECO:0000313" key="6">
    <source>
        <dbReference type="EMBL" id="EON99250.1"/>
    </source>
</evidence>
<dbReference type="SUPFAM" id="SSF56281">
    <property type="entry name" value="Metallo-hydrolase/oxidoreductase"/>
    <property type="match status" value="1"/>
</dbReference>
<reference evidence="7" key="1">
    <citation type="journal article" date="2013" name="Genome Announc.">
        <title>Draft genome sequence of the ascomycete Phaeoacremonium aleophilum strain UCR-PA7, a causal agent of the esca disease complex in grapevines.</title>
        <authorList>
            <person name="Blanco-Ulate B."/>
            <person name="Rolshausen P."/>
            <person name="Cantu D."/>
        </authorList>
    </citation>
    <scope>NUCLEOTIDE SEQUENCE [LARGE SCALE GENOMIC DNA]</scope>
    <source>
        <strain evidence="7">UCR-PA7</strain>
    </source>
</reference>
<dbReference type="KEGG" id="tmn:UCRPA7_5203"/>
<comment type="similarity">
    <text evidence="4">Belongs to the metallo-beta-lactamase superfamily. Type III sulfatase family.</text>
</comment>
<dbReference type="RefSeq" id="XP_007915941.1">
    <property type="nucleotide sequence ID" value="XM_007917750.1"/>
</dbReference>
<dbReference type="InterPro" id="IPR001279">
    <property type="entry name" value="Metallo-B-lactamas"/>
</dbReference>
<dbReference type="HOGENOM" id="CLU_014655_1_1_1"/>
<dbReference type="SMART" id="SM00849">
    <property type="entry name" value="Lactamase_B"/>
    <property type="match status" value="1"/>
</dbReference>
<dbReference type="Pfam" id="PF14863">
    <property type="entry name" value="Alkyl_sulf_dimr"/>
    <property type="match status" value="1"/>
</dbReference>
<evidence type="ECO:0000256" key="1">
    <source>
        <dbReference type="ARBA" id="ARBA00022723"/>
    </source>
</evidence>
<dbReference type="AlphaFoldDB" id="R8BIV1"/>
<dbReference type="InterPro" id="IPR029228">
    <property type="entry name" value="Alkyl_sulf_dimr"/>
</dbReference>
<dbReference type="InterPro" id="IPR052195">
    <property type="entry name" value="Bact_Alkyl/Aryl-Sulfatase"/>
</dbReference>
<dbReference type="OrthoDB" id="449487at2759"/>
<keyword evidence="3" id="KW-0862">Zinc</keyword>
<evidence type="ECO:0000259" key="5">
    <source>
        <dbReference type="SMART" id="SM00849"/>
    </source>
</evidence>
<feature type="domain" description="Metallo-beta-lactamase" evidence="5">
    <location>
        <begin position="91"/>
        <end position="312"/>
    </location>
</feature>
<keyword evidence="1" id="KW-0479">Metal-binding</keyword>
<dbReference type="GeneID" id="19325733"/>
<gene>
    <name evidence="6" type="ORF">UCRPA7_5203</name>
</gene>
<keyword evidence="2" id="KW-0378">Hydrolase</keyword>
<evidence type="ECO:0000256" key="3">
    <source>
        <dbReference type="ARBA" id="ARBA00022833"/>
    </source>
</evidence>
<evidence type="ECO:0000256" key="4">
    <source>
        <dbReference type="ARBA" id="ARBA00033751"/>
    </source>
</evidence>
<accession>R8BIV1</accession>
<proteinExistence type="inferred from homology"/>
<dbReference type="CDD" id="cd07710">
    <property type="entry name" value="arylsulfatase_Sdsa1-like_MBL-fold"/>
    <property type="match status" value="1"/>
</dbReference>
<dbReference type="PANTHER" id="PTHR43223:SF1">
    <property type="entry name" value="ALKYL_ARYL-SULFATASE BDS1"/>
    <property type="match status" value="1"/>
</dbReference>
<dbReference type="InterPro" id="IPR036866">
    <property type="entry name" value="RibonucZ/Hydroxyglut_hydro"/>
</dbReference>
<dbReference type="GO" id="GO:0018909">
    <property type="term" value="P:dodecyl sulfate metabolic process"/>
    <property type="evidence" value="ECO:0007669"/>
    <property type="project" value="EnsemblFungi"/>
</dbReference>
<dbReference type="EMBL" id="KB933176">
    <property type="protein sequence ID" value="EON99250.1"/>
    <property type="molecule type" value="Genomic_DNA"/>
</dbReference>
<dbReference type="Pfam" id="PF14864">
    <property type="entry name" value="Alkyl_sulf_C"/>
    <property type="match status" value="1"/>
</dbReference>
<dbReference type="Gene3D" id="3.60.15.30">
    <property type="entry name" value="Metallo-beta-lactamase domain"/>
    <property type="match status" value="1"/>
</dbReference>
<evidence type="ECO:0000313" key="7">
    <source>
        <dbReference type="Proteomes" id="UP000014074"/>
    </source>
</evidence>
<evidence type="ECO:0000256" key="2">
    <source>
        <dbReference type="ARBA" id="ARBA00022801"/>
    </source>
</evidence>
<name>R8BIV1_PHAM7</name>